<keyword evidence="3" id="KW-0648">Protein biosynthesis</keyword>
<dbReference type="InterPro" id="IPR003890">
    <property type="entry name" value="MIF4G-like_typ-3"/>
</dbReference>
<evidence type="ECO:0000256" key="1">
    <source>
        <dbReference type="ARBA" id="ARBA00005775"/>
    </source>
</evidence>
<dbReference type="Gene3D" id="1.25.40.180">
    <property type="match status" value="1"/>
</dbReference>
<dbReference type="InterPro" id="IPR016024">
    <property type="entry name" value="ARM-type_fold"/>
</dbReference>
<accession>A0A7S1A003</accession>
<dbReference type="EMBL" id="HBFQ01017701">
    <property type="protein sequence ID" value="CAD8837995.1"/>
    <property type="molecule type" value="Transcribed_RNA"/>
</dbReference>
<reference evidence="6" key="1">
    <citation type="submission" date="2021-01" db="EMBL/GenBank/DDBJ databases">
        <authorList>
            <person name="Corre E."/>
            <person name="Pelletier E."/>
            <person name="Niang G."/>
            <person name="Scheremetjew M."/>
            <person name="Finn R."/>
            <person name="Kale V."/>
            <person name="Holt S."/>
            <person name="Cochrane G."/>
            <person name="Meng A."/>
            <person name="Brown T."/>
            <person name="Cohen L."/>
        </authorList>
    </citation>
    <scope>NUCLEOTIDE SEQUENCE</scope>
</reference>
<dbReference type="GO" id="GO:0003729">
    <property type="term" value="F:mRNA binding"/>
    <property type="evidence" value="ECO:0007669"/>
    <property type="project" value="TreeGrafter"/>
</dbReference>
<gene>
    <name evidence="6" type="ORF">NSCI0253_LOCUS12343</name>
</gene>
<dbReference type="PANTHER" id="PTHR23253:SF9">
    <property type="entry name" value="EUKARYOTIC TRANSLATION INITIATION FACTOR 4 GAMMA 2"/>
    <property type="match status" value="1"/>
</dbReference>
<proteinExistence type="inferred from homology"/>
<dbReference type="PANTHER" id="PTHR23253">
    <property type="entry name" value="EUKARYOTIC TRANSLATION INITIATION FACTOR 4 GAMMA"/>
    <property type="match status" value="1"/>
</dbReference>
<evidence type="ECO:0000256" key="4">
    <source>
        <dbReference type="SAM" id="MobiDB-lite"/>
    </source>
</evidence>
<dbReference type="SMART" id="SM00543">
    <property type="entry name" value="MIF4G"/>
    <property type="match status" value="1"/>
</dbReference>
<dbReference type="GO" id="GO:0016281">
    <property type="term" value="C:eukaryotic translation initiation factor 4F complex"/>
    <property type="evidence" value="ECO:0007669"/>
    <property type="project" value="TreeGrafter"/>
</dbReference>
<dbReference type="GO" id="GO:0003743">
    <property type="term" value="F:translation initiation factor activity"/>
    <property type="evidence" value="ECO:0007669"/>
    <property type="project" value="UniProtKB-KW"/>
</dbReference>
<keyword evidence="2" id="KW-0396">Initiation factor</keyword>
<feature type="domain" description="MIF4G" evidence="5">
    <location>
        <begin position="173"/>
        <end position="382"/>
    </location>
</feature>
<feature type="region of interest" description="Disordered" evidence="4">
    <location>
        <begin position="63"/>
        <end position="94"/>
    </location>
</feature>
<dbReference type="Pfam" id="PF02854">
    <property type="entry name" value="MIF4G"/>
    <property type="match status" value="1"/>
</dbReference>
<evidence type="ECO:0000256" key="3">
    <source>
        <dbReference type="ARBA" id="ARBA00022917"/>
    </source>
</evidence>
<evidence type="ECO:0000259" key="5">
    <source>
        <dbReference type="SMART" id="SM00543"/>
    </source>
</evidence>
<organism evidence="6">
    <name type="scientific">Noctiluca scintillans</name>
    <name type="common">Sea sparkle</name>
    <name type="synonym">Red tide dinoflagellate</name>
    <dbReference type="NCBI Taxonomy" id="2966"/>
    <lineage>
        <taxon>Eukaryota</taxon>
        <taxon>Sar</taxon>
        <taxon>Alveolata</taxon>
        <taxon>Dinophyceae</taxon>
        <taxon>Noctilucales</taxon>
        <taxon>Noctilucaceae</taxon>
        <taxon>Noctiluca</taxon>
    </lineage>
</organism>
<feature type="region of interest" description="Disordered" evidence="4">
    <location>
        <begin position="1"/>
        <end position="21"/>
    </location>
</feature>
<sequence length="385" mass="42898">MQPDSCDGVHNTDVLHEDDSTCQPHTVESSFGFPSLAKCIGSTIAGSLFSVLGVLIESSRDKRRRQQQALKEKSASAAAQVSSKGPEHSASEVPPLAMVSQLPPIKKLDASSVQISSIMAKKAMAGVDWDTVSAGLRAREHGAPFVPGAARSNWAANMPGRGKPAMSVTERTERQVKSILNKLTWERFQTLYAQFWGICVQEHLDAQVVEIVAREVFAKATAEHGFVDLYANLCAELQRDFEEAGVRVNFKRSLIEQCRVCFNRSLDRTAEKEASEEELLRRKTTMLGNAKFLGHLLRFKLAHPRIIFDCTEQLLGVASPVALEILCVFLASCAKSFDTPQWRGHSMLQQVFVRIEELAEDERQPRRVRCLLQNLLDEKRGGWQH</sequence>
<evidence type="ECO:0000313" key="6">
    <source>
        <dbReference type="EMBL" id="CAD8837995.1"/>
    </source>
</evidence>
<protein>
    <recommendedName>
        <fullName evidence="5">MIF4G domain-containing protein</fullName>
    </recommendedName>
</protein>
<dbReference type="AlphaFoldDB" id="A0A7S1A003"/>
<dbReference type="SUPFAM" id="SSF48371">
    <property type="entry name" value="ARM repeat"/>
    <property type="match status" value="1"/>
</dbReference>
<name>A0A7S1A003_NOCSC</name>
<comment type="similarity">
    <text evidence="1">Belongs to the eukaryotic initiation factor 4G family.</text>
</comment>
<evidence type="ECO:0000256" key="2">
    <source>
        <dbReference type="ARBA" id="ARBA00022540"/>
    </source>
</evidence>